<gene>
    <name evidence="3" type="ORF">CRYO30217_02819</name>
</gene>
<dbReference type="EMBL" id="OU015584">
    <property type="protein sequence ID" value="CAG5085630.1"/>
    <property type="molecule type" value="Genomic_DNA"/>
</dbReference>
<dbReference type="InterPro" id="IPR036457">
    <property type="entry name" value="PPM-type-like_dom_sf"/>
</dbReference>
<dbReference type="SUPFAM" id="SSF81606">
    <property type="entry name" value="PP2C-like"/>
    <property type="match status" value="1"/>
</dbReference>
<dbReference type="RefSeq" id="WP_258543021.1">
    <property type="nucleotide sequence ID" value="NZ_OU015584.1"/>
</dbReference>
<name>A0A916JQ27_9FLAO</name>
<reference evidence="3" key="1">
    <citation type="submission" date="2021-04" db="EMBL/GenBank/DDBJ databases">
        <authorList>
            <person name="Rodrigo-Torres L."/>
            <person name="Arahal R. D."/>
            <person name="Lucena T."/>
        </authorList>
    </citation>
    <scope>NUCLEOTIDE SEQUENCE</scope>
    <source>
        <strain evidence="3">AS29M-1</strain>
    </source>
</reference>
<dbReference type="KEGG" id="ptan:CRYO30217_02819"/>
<organism evidence="3 4">
    <name type="scientific">Parvicella tangerina</name>
    <dbReference type="NCBI Taxonomy" id="2829795"/>
    <lineage>
        <taxon>Bacteria</taxon>
        <taxon>Pseudomonadati</taxon>
        <taxon>Bacteroidota</taxon>
        <taxon>Flavobacteriia</taxon>
        <taxon>Flavobacteriales</taxon>
        <taxon>Parvicellaceae</taxon>
        <taxon>Parvicella</taxon>
    </lineage>
</organism>
<evidence type="ECO:0000313" key="4">
    <source>
        <dbReference type="Proteomes" id="UP000683507"/>
    </source>
</evidence>
<dbReference type="InterPro" id="IPR001932">
    <property type="entry name" value="PPM-type_phosphatase-like_dom"/>
</dbReference>
<keyword evidence="4" id="KW-1185">Reference proteome</keyword>
<protein>
    <recommendedName>
        <fullName evidence="2">PPM-type phosphatase domain-containing protein</fullName>
    </recommendedName>
</protein>
<dbReference type="SMART" id="SM00331">
    <property type="entry name" value="PP2C_SIG"/>
    <property type="match status" value="1"/>
</dbReference>
<dbReference type="PANTHER" id="PTHR43156">
    <property type="entry name" value="STAGE II SPORULATION PROTEIN E-RELATED"/>
    <property type="match status" value="1"/>
</dbReference>
<dbReference type="GO" id="GO:0016791">
    <property type="term" value="F:phosphatase activity"/>
    <property type="evidence" value="ECO:0007669"/>
    <property type="project" value="TreeGrafter"/>
</dbReference>
<dbReference type="Gene3D" id="3.60.40.10">
    <property type="entry name" value="PPM-type phosphatase domain"/>
    <property type="match status" value="1"/>
</dbReference>
<dbReference type="AlphaFoldDB" id="A0A916JQ27"/>
<proteinExistence type="predicted"/>
<feature type="domain" description="PPM-type phosphatase" evidence="2">
    <location>
        <begin position="192"/>
        <end position="411"/>
    </location>
</feature>
<keyword evidence="1" id="KW-0378">Hydrolase</keyword>
<evidence type="ECO:0000259" key="2">
    <source>
        <dbReference type="SMART" id="SM00331"/>
    </source>
</evidence>
<accession>A0A916JQ27</accession>
<dbReference type="InterPro" id="IPR052016">
    <property type="entry name" value="Bact_Sigma-Reg"/>
</dbReference>
<dbReference type="PANTHER" id="PTHR43156:SF2">
    <property type="entry name" value="STAGE II SPORULATION PROTEIN E"/>
    <property type="match status" value="1"/>
</dbReference>
<evidence type="ECO:0000313" key="3">
    <source>
        <dbReference type="EMBL" id="CAG5085630.1"/>
    </source>
</evidence>
<dbReference type="Proteomes" id="UP000683507">
    <property type="component" value="Chromosome"/>
</dbReference>
<evidence type="ECO:0000256" key="1">
    <source>
        <dbReference type="ARBA" id="ARBA00022801"/>
    </source>
</evidence>
<sequence>MTNNVNKILEKLELKEFKLTSLLEVTRAINENFSTDKLLNIYQYILRDQLGISRLLLFNHDGEEWKCIIRFGAKGKSKQINVERDLSHITDITVIESSSQASLNSFDIVIPVHHKNKALAYLLLGDLNEDRLQISPTIKHMPFIQTLTNIIIVAIENKRFAKRIIEQERTNKELELASEMQKLLFPRNFPSNNRLDVAATYESKHLVGGDYYDFMQLNNEEYVMCIADVSGKGMSAALVMSNFQAHLKAIIQYNHKNMTMQELVEQLNETVNEVTQGEKFITFFIAYYNCTKRVLKYINAGHNYPILTDGKRAKFLNKGCVGLGMFDAIPTIEMEQLQIKPNDTLVCFTDGLVELENEEGEQFENDRLIELIHENFHLKMKDLNSLIFHKLNEYKGKAHFLDDTALMSCRFFG</sequence>
<dbReference type="SUPFAM" id="SSF55781">
    <property type="entry name" value="GAF domain-like"/>
    <property type="match status" value="1"/>
</dbReference>
<dbReference type="Pfam" id="PF07228">
    <property type="entry name" value="SpoIIE"/>
    <property type="match status" value="1"/>
</dbReference>